<evidence type="ECO:0000256" key="8">
    <source>
        <dbReference type="ARBA" id="ARBA00022729"/>
    </source>
</evidence>
<sequence>MKFTIGSSLGALLFTLAISSTQAAPAPVETTTKSKGKLTTLADYFGGGYGVARTSLQWVSDSSDGTYVVQNATTNSLVFANIVSGANETFVDAADLGTLGGDYYDYYIQPSRDNVLFSANYTKQYRHSFFADYYVFNRASKKLVPLVEDQVGDIQYAGWNNNGDSIAFVRENDLYIWTNGTVTRVTKDGGPDVFNGVPDWVYEEEIYSDTKVLWFSPDGQYLAFLRFNETGVPTYTVPYYMASQTIAPAYPRELDIRYPKVNETNPTATFYLLNLSDLSAGPKEIPFTSFAPEDLLITEVAWVAEAHESVIFRTMNRVQNLEKLVLVDVATGNSSVVRERNGTDGWIDNNLSIQYIPGHSPPSYVDLSDHSGYTHIYLYPVSGGNPTALTSGKWEVTSIAKIDVARNTVYYLSTERDSTERHLYAVDLAGKNKHALVDTNQDGYWDASFSAEGGYYIASYNGPNLPYQLLYSVKDSKKAISTINDNAALKTKLAEFSLPSVSWSTLKHPDGYSMNVVEYLPPNFNPHKKYPVLFDIYGGPGSQETGKSFRGAVGWNSYITSDPELEYIVLTVDNRGTGFKGRAFRTLVNRQLGKLEAVDQVWAAQQWAKKSYVDERKIAIWGWSYGGYLASKVLELDSGAFSLGLITAPVSDWRFYDTMYTERYMGTLLTNADGYAASAVKKVDGFKNVAGGFLVQHGTGDDNVHFQNSAALVDTLISAGVSPEKMHVQWFTDSDHGISFHGASQYLYKQLAKTLYTEKQREGVEKHQWSRKSV</sequence>
<evidence type="ECO:0000256" key="5">
    <source>
        <dbReference type="ARBA" id="ARBA00022438"/>
    </source>
</evidence>
<evidence type="ECO:0000256" key="2">
    <source>
        <dbReference type="ARBA" id="ARBA00004613"/>
    </source>
</evidence>
<comment type="caution">
    <text evidence="18">The sequence shown here is derived from an EMBL/GenBank/DDBJ whole genome shotgun (WGS) entry which is preliminary data.</text>
</comment>
<dbReference type="GO" id="GO:0008239">
    <property type="term" value="F:dipeptidyl-peptidase activity"/>
    <property type="evidence" value="ECO:0007669"/>
    <property type="project" value="UniProtKB-EC"/>
</dbReference>
<dbReference type="EC" id="3.4.14.5" evidence="4"/>
<comment type="subcellular location">
    <subcellularLocation>
        <location evidence="2">Secreted</location>
    </subcellularLocation>
</comment>
<dbReference type="InterPro" id="IPR002469">
    <property type="entry name" value="Peptidase_S9B_N"/>
</dbReference>
<dbReference type="SUPFAM" id="SSF53474">
    <property type="entry name" value="alpha/beta-Hydrolases"/>
    <property type="match status" value="1"/>
</dbReference>
<feature type="domain" description="Dipeptidylpeptidase IV N-terminal" evidence="17">
    <location>
        <begin position="110"/>
        <end position="467"/>
    </location>
</feature>
<dbReference type="SUPFAM" id="SSF82171">
    <property type="entry name" value="DPP6 N-terminal domain-like"/>
    <property type="match status" value="1"/>
</dbReference>
<evidence type="ECO:0000256" key="10">
    <source>
        <dbReference type="ARBA" id="ARBA00022825"/>
    </source>
</evidence>
<protein>
    <recommendedName>
        <fullName evidence="4">dipeptidyl-peptidase IV</fullName>
        <ecNumber evidence="4">3.4.14.5</ecNumber>
    </recommendedName>
    <alternativeName>
        <fullName evidence="13">Dipeptidyl peptidase IV</fullName>
    </alternativeName>
</protein>
<keyword evidence="11" id="KW-0843">Virulence</keyword>
<dbReference type="Proteomes" id="UP001447188">
    <property type="component" value="Unassembled WGS sequence"/>
</dbReference>
<evidence type="ECO:0000256" key="13">
    <source>
        <dbReference type="ARBA" id="ARBA00030567"/>
    </source>
</evidence>
<keyword evidence="9 18" id="KW-0378">Hydrolase</keyword>
<evidence type="ECO:0000259" key="17">
    <source>
        <dbReference type="Pfam" id="PF00930"/>
    </source>
</evidence>
<reference evidence="18 19" key="1">
    <citation type="submission" date="2024-02" db="EMBL/GenBank/DDBJ databases">
        <title>Discinaceae phylogenomics.</title>
        <authorList>
            <person name="Dirks A.C."/>
            <person name="James T.Y."/>
        </authorList>
    </citation>
    <scope>NUCLEOTIDE SEQUENCE [LARGE SCALE GENOMIC DNA]</scope>
    <source>
        <strain evidence="18 19">ACD0624</strain>
    </source>
</reference>
<dbReference type="Gene3D" id="2.140.10.30">
    <property type="entry name" value="Dipeptidylpeptidase IV, N-terminal domain"/>
    <property type="match status" value="1"/>
</dbReference>
<evidence type="ECO:0000256" key="6">
    <source>
        <dbReference type="ARBA" id="ARBA00022525"/>
    </source>
</evidence>
<accession>A0ABR3GLK5</accession>
<dbReference type="Pfam" id="PF00326">
    <property type="entry name" value="Peptidase_S9"/>
    <property type="match status" value="1"/>
</dbReference>
<comment type="similarity">
    <text evidence="3">Belongs to the peptidase S9B family.</text>
</comment>
<evidence type="ECO:0000256" key="9">
    <source>
        <dbReference type="ARBA" id="ARBA00022801"/>
    </source>
</evidence>
<keyword evidence="5" id="KW-0031">Aminopeptidase</keyword>
<evidence type="ECO:0000256" key="14">
    <source>
        <dbReference type="ARBA" id="ARBA00037607"/>
    </source>
</evidence>
<organism evidence="18 19">
    <name type="scientific">Discina gigas</name>
    <dbReference type="NCBI Taxonomy" id="1032678"/>
    <lineage>
        <taxon>Eukaryota</taxon>
        <taxon>Fungi</taxon>
        <taxon>Dikarya</taxon>
        <taxon>Ascomycota</taxon>
        <taxon>Pezizomycotina</taxon>
        <taxon>Pezizomycetes</taxon>
        <taxon>Pezizales</taxon>
        <taxon>Discinaceae</taxon>
        <taxon>Discina</taxon>
    </lineage>
</organism>
<dbReference type="InterPro" id="IPR050278">
    <property type="entry name" value="Serine_Prot_S9B/DPPIV"/>
</dbReference>
<feature type="chain" id="PRO_5046226193" description="dipeptidyl-peptidase IV" evidence="15">
    <location>
        <begin position="24"/>
        <end position="774"/>
    </location>
</feature>
<comment type="function">
    <text evidence="14">Extracellular dipeptidyl-peptidase which removes N-terminal dipeptides sequentially from polypeptides having unsubstituted N-termini provided that the penultimate residue is proline. Contributes to pathogenicity.</text>
</comment>
<proteinExistence type="inferred from homology"/>
<dbReference type="Pfam" id="PF00930">
    <property type="entry name" value="DPPIV_N"/>
    <property type="match status" value="1"/>
</dbReference>
<dbReference type="PANTHER" id="PTHR11731:SF162">
    <property type="entry name" value="DIPEPTIDYL PEPTIDASE 4-RELATED"/>
    <property type="match status" value="1"/>
</dbReference>
<keyword evidence="10" id="KW-0720">Serine protease</keyword>
<dbReference type="InterPro" id="IPR001375">
    <property type="entry name" value="Peptidase_S9_cat"/>
</dbReference>
<dbReference type="EMBL" id="JBBBZM010000043">
    <property type="protein sequence ID" value="KAL0636802.1"/>
    <property type="molecule type" value="Genomic_DNA"/>
</dbReference>
<comment type="catalytic activity">
    <reaction evidence="1">
        <text>Release of an N-terminal dipeptide, Xaa-Yaa-|-Zaa-, from a polypeptide, preferentially when Yaa is Pro, provided Zaa is neither Pro nor hydroxyproline.</text>
        <dbReference type="EC" id="3.4.14.5"/>
    </reaction>
</comment>
<dbReference type="PROSITE" id="PS00708">
    <property type="entry name" value="PRO_ENDOPEP_SER"/>
    <property type="match status" value="1"/>
</dbReference>
<keyword evidence="12" id="KW-0325">Glycoprotein</keyword>
<evidence type="ECO:0000256" key="3">
    <source>
        <dbReference type="ARBA" id="ARBA00006150"/>
    </source>
</evidence>
<evidence type="ECO:0000256" key="15">
    <source>
        <dbReference type="SAM" id="SignalP"/>
    </source>
</evidence>
<feature type="domain" description="Peptidase S9 prolyl oligopeptidase catalytic" evidence="16">
    <location>
        <begin position="564"/>
        <end position="752"/>
    </location>
</feature>
<dbReference type="InterPro" id="IPR002471">
    <property type="entry name" value="Pept_S9_AS"/>
</dbReference>
<keyword evidence="6" id="KW-0964">Secreted</keyword>
<evidence type="ECO:0000256" key="12">
    <source>
        <dbReference type="ARBA" id="ARBA00023180"/>
    </source>
</evidence>
<keyword evidence="7" id="KW-0645">Protease</keyword>
<evidence type="ECO:0000313" key="18">
    <source>
        <dbReference type="EMBL" id="KAL0636802.1"/>
    </source>
</evidence>
<feature type="signal peptide" evidence="15">
    <location>
        <begin position="1"/>
        <end position="23"/>
    </location>
</feature>
<evidence type="ECO:0000259" key="16">
    <source>
        <dbReference type="Pfam" id="PF00326"/>
    </source>
</evidence>
<dbReference type="InterPro" id="IPR029058">
    <property type="entry name" value="AB_hydrolase_fold"/>
</dbReference>
<name>A0ABR3GLK5_9PEZI</name>
<keyword evidence="8 15" id="KW-0732">Signal</keyword>
<evidence type="ECO:0000256" key="4">
    <source>
        <dbReference type="ARBA" id="ARBA00012062"/>
    </source>
</evidence>
<dbReference type="Gene3D" id="3.40.50.1820">
    <property type="entry name" value="alpha/beta hydrolase"/>
    <property type="match status" value="1"/>
</dbReference>
<dbReference type="PANTHER" id="PTHR11731">
    <property type="entry name" value="PROTEASE FAMILY S9B,C DIPEPTIDYL-PEPTIDASE IV-RELATED"/>
    <property type="match status" value="1"/>
</dbReference>
<evidence type="ECO:0000313" key="19">
    <source>
        <dbReference type="Proteomes" id="UP001447188"/>
    </source>
</evidence>
<evidence type="ECO:0000256" key="11">
    <source>
        <dbReference type="ARBA" id="ARBA00023026"/>
    </source>
</evidence>
<evidence type="ECO:0000256" key="7">
    <source>
        <dbReference type="ARBA" id="ARBA00022670"/>
    </source>
</evidence>
<keyword evidence="19" id="KW-1185">Reference proteome</keyword>
<evidence type="ECO:0000256" key="1">
    <source>
        <dbReference type="ARBA" id="ARBA00001257"/>
    </source>
</evidence>
<gene>
    <name evidence="18" type="primary">dpp4</name>
    <name evidence="18" type="ORF">Q9L58_004159</name>
</gene>